<evidence type="ECO:0000259" key="6">
    <source>
        <dbReference type="PROSITE" id="PS50853"/>
    </source>
</evidence>
<dbReference type="Pfam" id="PF00041">
    <property type="entry name" value="fn3"/>
    <property type="match status" value="2"/>
</dbReference>
<keyword evidence="4" id="KW-0732">Signal</keyword>
<feature type="domain" description="C-type lectin" evidence="5">
    <location>
        <begin position="536"/>
        <end position="611"/>
    </location>
</feature>
<dbReference type="InterPro" id="IPR001304">
    <property type="entry name" value="C-type_lectin-like"/>
</dbReference>
<dbReference type="CDD" id="cd00037">
    <property type="entry name" value="CLECT"/>
    <property type="match status" value="1"/>
</dbReference>
<dbReference type="Proteomes" id="UP000594262">
    <property type="component" value="Unplaced"/>
</dbReference>
<evidence type="ECO:0000259" key="5">
    <source>
        <dbReference type="PROSITE" id="PS50041"/>
    </source>
</evidence>
<feature type="domain" description="Fibronectin type-III" evidence="6">
    <location>
        <begin position="1454"/>
        <end position="1557"/>
    </location>
</feature>
<feature type="signal peptide" evidence="4">
    <location>
        <begin position="1"/>
        <end position="29"/>
    </location>
</feature>
<dbReference type="PROSITE" id="PS50092">
    <property type="entry name" value="TSP1"/>
    <property type="match status" value="4"/>
</dbReference>
<dbReference type="SMART" id="SM00034">
    <property type="entry name" value="CLECT"/>
    <property type="match status" value="2"/>
</dbReference>
<dbReference type="GeneID" id="136812954"/>
<evidence type="ECO:0000256" key="1">
    <source>
        <dbReference type="ARBA" id="ARBA00022737"/>
    </source>
</evidence>
<dbReference type="SUPFAM" id="SSF82895">
    <property type="entry name" value="TSP-1 type 1 repeat"/>
    <property type="match status" value="4"/>
</dbReference>
<reference evidence="7" key="1">
    <citation type="submission" date="2021-01" db="UniProtKB">
        <authorList>
            <consortium name="EnsemblMetazoa"/>
        </authorList>
    </citation>
    <scope>IDENTIFICATION</scope>
</reference>
<feature type="domain" description="Fibronectin type-III" evidence="6">
    <location>
        <begin position="1356"/>
        <end position="1452"/>
    </location>
</feature>
<keyword evidence="8" id="KW-1185">Reference proteome</keyword>
<keyword evidence="3" id="KW-0472">Membrane</keyword>
<dbReference type="Gene3D" id="2.20.100.10">
    <property type="entry name" value="Thrombospondin type-1 (TSP1) repeat"/>
    <property type="match status" value="4"/>
</dbReference>
<evidence type="ECO:0000256" key="2">
    <source>
        <dbReference type="ARBA" id="ARBA00023157"/>
    </source>
</evidence>
<dbReference type="PANTHER" id="PTHR22906:SF21">
    <property type="entry name" value="SEMA DOMAIN-CONTAINING PROTEIN"/>
    <property type="match status" value="1"/>
</dbReference>
<evidence type="ECO:0000313" key="7">
    <source>
        <dbReference type="EnsemblMetazoa" id="CLYHEMP000046.1"/>
    </source>
</evidence>
<dbReference type="Pfam" id="PF00090">
    <property type="entry name" value="TSP_1"/>
    <property type="match status" value="4"/>
</dbReference>
<dbReference type="InterPro" id="IPR016187">
    <property type="entry name" value="CTDL_fold"/>
</dbReference>
<dbReference type="InterPro" id="IPR000884">
    <property type="entry name" value="TSP1_rpt"/>
</dbReference>
<feature type="transmembrane region" description="Helical" evidence="3">
    <location>
        <begin position="1925"/>
        <end position="1947"/>
    </location>
</feature>
<dbReference type="InterPro" id="IPR013783">
    <property type="entry name" value="Ig-like_fold"/>
</dbReference>
<dbReference type="InterPro" id="IPR003961">
    <property type="entry name" value="FN3_dom"/>
</dbReference>
<feature type="chain" id="PRO_5029632056" evidence="4">
    <location>
        <begin position="30"/>
        <end position="2087"/>
    </location>
</feature>
<dbReference type="InterPro" id="IPR013099">
    <property type="entry name" value="K_chnl_dom"/>
</dbReference>
<dbReference type="PROSITE" id="PS50853">
    <property type="entry name" value="FN3"/>
    <property type="match status" value="3"/>
</dbReference>
<organism evidence="7 8">
    <name type="scientific">Clytia hemisphaerica</name>
    <dbReference type="NCBI Taxonomy" id="252671"/>
    <lineage>
        <taxon>Eukaryota</taxon>
        <taxon>Metazoa</taxon>
        <taxon>Cnidaria</taxon>
        <taxon>Hydrozoa</taxon>
        <taxon>Hydroidolina</taxon>
        <taxon>Leptothecata</taxon>
        <taxon>Obeliida</taxon>
        <taxon>Clytiidae</taxon>
        <taxon>Clytia</taxon>
    </lineage>
</organism>
<proteinExistence type="predicted"/>
<protein>
    <submittedName>
        <fullName evidence="7">Uncharacterized protein</fullName>
    </submittedName>
</protein>
<dbReference type="Gene3D" id="2.60.40.10">
    <property type="entry name" value="Immunoglobulins"/>
    <property type="match status" value="3"/>
</dbReference>
<keyword evidence="3" id="KW-1133">Transmembrane helix</keyword>
<feature type="transmembrane region" description="Helical" evidence="3">
    <location>
        <begin position="1756"/>
        <end position="1780"/>
    </location>
</feature>
<feature type="transmembrane region" description="Helical" evidence="3">
    <location>
        <begin position="1680"/>
        <end position="1706"/>
    </location>
</feature>
<feature type="domain" description="Fibronectin type-III" evidence="6">
    <location>
        <begin position="1260"/>
        <end position="1351"/>
    </location>
</feature>
<keyword evidence="3" id="KW-0812">Transmembrane</keyword>
<evidence type="ECO:0000313" key="8">
    <source>
        <dbReference type="Proteomes" id="UP000594262"/>
    </source>
</evidence>
<dbReference type="FunFam" id="2.20.100.10:FF:000001">
    <property type="entry name" value="semaphorin-5A isoform X1"/>
    <property type="match status" value="2"/>
</dbReference>
<dbReference type="EnsemblMetazoa" id="CLYHEMT000046.1">
    <property type="protein sequence ID" value="CLYHEMP000046.1"/>
    <property type="gene ID" value="CLYHEMG000046"/>
</dbReference>
<dbReference type="Gene3D" id="3.10.100.10">
    <property type="entry name" value="Mannose-Binding Protein A, subunit A"/>
    <property type="match status" value="1"/>
</dbReference>
<dbReference type="PROSITE" id="PS50041">
    <property type="entry name" value="C_TYPE_LECTIN_2"/>
    <property type="match status" value="1"/>
</dbReference>
<sequence>MINMAPLPNNWLLLCFIVHIISIVDFVRTSPPATTQSLPTTTSIAASLATTASIATTPPTATTPSLETTGALPLTSLEEREVTRNNLIGQIPQWKRTWHVSFEFKLLDVSPHWTNIIRFSTGSQNIGYGMRIPMVIIRQNTTIMSVCTGIDDSNNWCTWSTLELNLWYSLEISQFQEELKYYFAVRLNHTEVRRVENTKPQIYRDVNVFASDALLQPARAMIRKLQYYNLPQDEFTLISGTLIDTIPTWSPTWYVTFQIKPTGVHNTWSNILRFTAGIGNRDSIGDRVPGLWFTRGAPKLHVGTALGNKVNHVFTSENIFPLHSWTEVEVVQKVIESKTMLVVRINGTVVHQVENTIPRTFFNVSVFASDKFYDPATARVRQMEYGNLPDDYCHLPNAPIGAVGLGAKCIMVMDLVELKYNGEGLAYCAEKYSGEMITLNSLEEFNQLTDYLQPGVFLAAVSDREEEGVLKWQDNHVGTPLEIVGENTLDKNCIRIVNNLPEKWLEWYKCTDNKHQLVCQWRHGLSECTKDHGFQNKNKCFREFSQDVLKRSDADEMCRSWGATLFMPDSNKEVQFISDFLRYRRTWMGATDSESEGLLKWDDGTTSATKWTFLTERNIANSRLKILGAFGRNFPSETNNGKVYLGGIVDERFDPEEIITFENKQDRTAPNQWLGFQDRIFANEYLKIEFWIKFVSIIPLKSSGIGIKVYGVIFNDWLDGCVVDEWCQASLGIQNRNSGDGDHVLLIFDTIPHKQIVRIAKFGITIGKGDHKDGDFRSQIELVNQAEDKDCTRFKPIADFSRMYRWRECEMNQNDPDFAALCQKIIGEIVSEWGEWSPCSRECKRGTKTRARICYDQTLFDEDDNSCGGELLTDEQECLTRENCQGSGYYLAEVHQSCDEFCASKELGCSSEIETGNSINAFMDVLLPYTTDPTRIEWQKTYSPGCLVGDVCVEFEGVPNEVKCDRRPEEDNFRRFCHCVNETDVGFGPWSPWSECSVTCNGTRNRQRTCFDYCDGQVEEIENCGAQYCPIHGGLSEWSQWSSCDASCGGGTTTRTRLCDAPAPQYNGNDCIGNLVDSNDCGVGNCPVDATWTEWSVWSSCDKPCNTGHYVRRRTCNPANYGGNPDCPGPNEDKQPCNVDVCREKILTCNLRFEYEFDEEMLDPESIAYKKFKLTLEAEMRGVYAEGGGVMKDQLINIQIHSLQPGSVIANFTVVYASMDQDQTLFFQDNVEMFGAFGKLEILPSSNNTFEIGPDLLTEPPSNVTAFSPSPEILSISWNALNQSNVDNYIIFYREKLLSNQPYSTYATENTTAHLTWLKPGTEYVYRVLAFSNGEGNGIASLLSSVWTMEKLPLVSPLDIKALSSGPFSIYVSWIGVPQEQMNGIPLGYHIYAYSQNSLVSTQNVSFDLSGVSYTEGLESSTSYIFEVCAFNSAGDGPCDKASAQTLNSAPSAPPANIHISSIKTHTQLTIHWSPPPADQIHGDLLSYKIKVFLIKSGADVYINPKIDIYGLHPSLNSLTLKFLDANTFYDFELMAVNQFGEGVSENIVGRTCLCPKVVSTNYYLLAPYLTEDADNQLSGVFGEILQNAIQAACGVCNSPNGLLHSKLDTLRNGRESLAKKTSELKILKEIDEFTDLSFPIIGNTHSDEMVGYPFVPLIGHPGVVAIVRDKNINEIVIEMIMMILGIYPLIGLNFLMMVVAGYIVWLLEACNNPDEDIDFSKTWIRGIYEGWYWAFITQGTHGFGDFTVTRFYSRCFAVVWSLFGVVMTSLVIGALVTALTTVNGAAEFKVYGSEVGALNGSFEEKLGLLRNGKVNEKRAYKTITELRDDLLANEIKGVLLDAYTAGANAHLFADERLRVATKLEYPRSYGFVLSGDLKSMAAEFRSYIKSDEERILKALSNSTVPMGVSPPAELKSPFDPESSILSTALVSMTIMFVVFSIFGLLWSHYLKKLNQKNAQKLDKKDIFNQCNDMVANFKSSIDGKITELEEKHSLQRKLLFKDYYGYSAIDHHARHGDKLLKRRNTVHPVSPKKEDQLDEYELDLEGGRNLSAHVDKPRTPFTEGDFDVGQLEQIEETDIQTFEVVE</sequence>
<dbReference type="InterPro" id="IPR016186">
    <property type="entry name" value="C-type_lectin-like/link_sf"/>
</dbReference>
<dbReference type="SMART" id="SM00209">
    <property type="entry name" value="TSP1"/>
    <property type="match status" value="4"/>
</dbReference>
<dbReference type="Pfam" id="PF07885">
    <property type="entry name" value="Ion_trans_2"/>
    <property type="match status" value="1"/>
</dbReference>
<dbReference type="PANTHER" id="PTHR22906">
    <property type="entry name" value="PROPERDIN"/>
    <property type="match status" value="1"/>
</dbReference>
<evidence type="ECO:0000256" key="4">
    <source>
        <dbReference type="SAM" id="SignalP"/>
    </source>
</evidence>
<dbReference type="SUPFAM" id="SSF56436">
    <property type="entry name" value="C-type lectin-like"/>
    <property type="match status" value="2"/>
</dbReference>
<keyword evidence="2" id="KW-1015">Disulfide bond</keyword>
<keyword evidence="1" id="KW-0677">Repeat</keyword>
<name>A0A7M5UQK4_9CNID</name>
<dbReference type="SUPFAM" id="SSF81324">
    <property type="entry name" value="Voltage-gated potassium channels"/>
    <property type="match status" value="1"/>
</dbReference>
<evidence type="ECO:0000256" key="3">
    <source>
        <dbReference type="SAM" id="Phobius"/>
    </source>
</evidence>
<dbReference type="CDD" id="cd00063">
    <property type="entry name" value="FN3"/>
    <property type="match status" value="3"/>
</dbReference>
<accession>A0A7M5UQK4</accession>
<dbReference type="InterPro" id="IPR052065">
    <property type="entry name" value="Compl_asym_regulator"/>
</dbReference>
<dbReference type="Gene3D" id="1.10.287.70">
    <property type="match status" value="1"/>
</dbReference>
<dbReference type="Pfam" id="PF00059">
    <property type="entry name" value="Lectin_C"/>
    <property type="match status" value="1"/>
</dbReference>
<dbReference type="SMART" id="SM00060">
    <property type="entry name" value="FN3"/>
    <property type="match status" value="3"/>
</dbReference>
<dbReference type="RefSeq" id="XP_066925563.1">
    <property type="nucleotide sequence ID" value="XM_067069462.1"/>
</dbReference>
<dbReference type="InterPro" id="IPR036383">
    <property type="entry name" value="TSP1_rpt_sf"/>
</dbReference>
<dbReference type="InterPro" id="IPR036116">
    <property type="entry name" value="FN3_sf"/>
</dbReference>
<dbReference type="OrthoDB" id="6020478at2759"/>
<dbReference type="SUPFAM" id="SSF49265">
    <property type="entry name" value="Fibronectin type III"/>
    <property type="match status" value="2"/>
</dbReference>